<proteinExistence type="predicted"/>
<sequence>MKLDKNKIQISIGKNPSKTFYKLQLLLKDHFPENLKTKFSFQTASGIFTGENGQIFTDEVEKIIYLGLGETSKIKIRGVAQHFFSIWRET</sequence>
<reference evidence="1 2" key="1">
    <citation type="submission" date="2013-02" db="EMBL/GenBank/DDBJ databases">
        <authorList>
            <person name="Harkins D.M."/>
            <person name="Durkin A.S."/>
            <person name="Brinkac L.M."/>
            <person name="Haft D.H."/>
            <person name="Selengut J.D."/>
            <person name="Sanka R."/>
            <person name="DePew J."/>
            <person name="Purushe J."/>
            <person name="Tulsiani S.M."/>
            <person name="Graham G.C."/>
            <person name="Burns M.-A."/>
            <person name="Dohnt M.F."/>
            <person name="Smythe L.D."/>
            <person name="McKay D.B."/>
            <person name="Craig S.B."/>
            <person name="Vinetz J.M."/>
            <person name="Sutton G.G."/>
            <person name="Nierman W.C."/>
            <person name="Fouts D.E."/>
        </authorList>
    </citation>
    <scope>NUCLEOTIDE SEQUENCE [LARGE SCALE GENOMIC DNA]</scope>
    <source>
        <strain evidence="1 2">LT2186</strain>
    </source>
</reference>
<organism evidence="1 2">
    <name type="scientific">Leptospira interrogans serovar Grippotyphosa str. LT2186</name>
    <dbReference type="NCBI Taxonomy" id="1001599"/>
    <lineage>
        <taxon>Bacteria</taxon>
        <taxon>Pseudomonadati</taxon>
        <taxon>Spirochaetota</taxon>
        <taxon>Spirochaetia</taxon>
        <taxon>Leptospirales</taxon>
        <taxon>Leptospiraceae</taxon>
        <taxon>Leptospira</taxon>
    </lineage>
</organism>
<evidence type="ECO:0000313" key="1">
    <source>
        <dbReference type="EMBL" id="EMG08351.1"/>
    </source>
</evidence>
<dbReference type="AlphaFoldDB" id="M3HYM9"/>
<name>M3HYM9_LEPIR</name>
<gene>
    <name evidence="1" type="ORF">LEP1GSC151_5278</name>
</gene>
<dbReference type="EMBL" id="AFME02000390">
    <property type="protein sequence ID" value="EMG08351.1"/>
    <property type="molecule type" value="Genomic_DNA"/>
</dbReference>
<dbReference type="BioCyc" id="LINT1001599:G11K9-4426-MONOMER"/>
<evidence type="ECO:0000313" key="2">
    <source>
        <dbReference type="Proteomes" id="UP000011776"/>
    </source>
</evidence>
<comment type="caution">
    <text evidence="1">The sequence shown here is derived from an EMBL/GenBank/DDBJ whole genome shotgun (WGS) entry which is preliminary data.</text>
</comment>
<protein>
    <submittedName>
        <fullName evidence="1">Uncharacterized protein</fullName>
    </submittedName>
</protein>
<accession>M3HYM9</accession>
<dbReference type="Proteomes" id="UP000011776">
    <property type="component" value="Unassembled WGS sequence"/>
</dbReference>